<gene>
    <name evidence="2" type="ORF">J2X07_003430</name>
</gene>
<dbReference type="EMBL" id="JAVDWA010000007">
    <property type="protein sequence ID" value="MDR7074434.1"/>
    <property type="molecule type" value="Genomic_DNA"/>
</dbReference>
<dbReference type="Proteomes" id="UP001258181">
    <property type="component" value="Unassembled WGS sequence"/>
</dbReference>
<evidence type="ECO:0000256" key="1">
    <source>
        <dbReference type="SAM" id="Phobius"/>
    </source>
</evidence>
<organism evidence="2 3">
    <name type="scientific">Fictibacillus barbaricus</name>
    <dbReference type="NCBI Taxonomy" id="182136"/>
    <lineage>
        <taxon>Bacteria</taxon>
        <taxon>Bacillati</taxon>
        <taxon>Bacillota</taxon>
        <taxon>Bacilli</taxon>
        <taxon>Bacillales</taxon>
        <taxon>Fictibacillaceae</taxon>
        <taxon>Fictibacillus</taxon>
    </lineage>
</organism>
<sequence>MISCLGIGIGYFAGWQITILSCGIIGIGTLIIYGLLENVFVSGNQARTNFLIEQPEDPKKKWQISSRLFIIGFPNLITAITLLLITR</sequence>
<evidence type="ECO:0000313" key="2">
    <source>
        <dbReference type="EMBL" id="MDR7074434.1"/>
    </source>
</evidence>
<keyword evidence="3" id="KW-1185">Reference proteome</keyword>
<keyword evidence="1" id="KW-1133">Transmembrane helix</keyword>
<proteinExistence type="predicted"/>
<dbReference type="InterPro" id="IPR035167">
    <property type="entry name" value="DUF5316"/>
</dbReference>
<comment type="caution">
    <text evidence="2">The sequence shown here is derived from an EMBL/GenBank/DDBJ whole genome shotgun (WGS) entry which is preliminary data.</text>
</comment>
<feature type="transmembrane region" description="Helical" evidence="1">
    <location>
        <begin position="64"/>
        <end position="85"/>
    </location>
</feature>
<feature type="transmembrane region" description="Helical" evidence="1">
    <location>
        <begin position="12"/>
        <end position="36"/>
    </location>
</feature>
<keyword evidence="1" id="KW-0472">Membrane</keyword>
<protein>
    <recommendedName>
        <fullName evidence="4">Major facilitator superfamily (MFS) profile domain-containing protein</fullName>
    </recommendedName>
</protein>
<dbReference type="Pfam" id="PF17247">
    <property type="entry name" value="DUF5316"/>
    <property type="match status" value="1"/>
</dbReference>
<name>A0ABU1U4M3_9BACL</name>
<dbReference type="RefSeq" id="WP_310261349.1">
    <property type="nucleotide sequence ID" value="NZ_JAVDWA010000007.1"/>
</dbReference>
<keyword evidence="1" id="KW-0812">Transmembrane</keyword>
<evidence type="ECO:0000313" key="3">
    <source>
        <dbReference type="Proteomes" id="UP001258181"/>
    </source>
</evidence>
<accession>A0ABU1U4M3</accession>
<evidence type="ECO:0008006" key="4">
    <source>
        <dbReference type="Google" id="ProtNLM"/>
    </source>
</evidence>
<reference evidence="2 3" key="1">
    <citation type="submission" date="2023-07" db="EMBL/GenBank/DDBJ databases">
        <title>Sorghum-associated microbial communities from plants grown in Nebraska, USA.</title>
        <authorList>
            <person name="Schachtman D."/>
        </authorList>
    </citation>
    <scope>NUCLEOTIDE SEQUENCE [LARGE SCALE GENOMIC DNA]</scope>
    <source>
        <strain evidence="2 3">BE211</strain>
    </source>
</reference>